<evidence type="ECO:0000313" key="3">
    <source>
        <dbReference type="EMBL" id="CAA6818288.1"/>
    </source>
</evidence>
<feature type="transmembrane region" description="Helical" evidence="1">
    <location>
        <begin position="12"/>
        <end position="32"/>
    </location>
</feature>
<keyword evidence="1" id="KW-0472">Membrane</keyword>
<protein>
    <recommendedName>
        <fullName evidence="2">DUF6843 domain-containing protein</fullName>
    </recommendedName>
</protein>
<gene>
    <name evidence="3" type="ORF">HELGO_WM398</name>
</gene>
<accession>A0A6S6TPQ7</accession>
<dbReference type="AlphaFoldDB" id="A0A6S6TPQ7"/>
<evidence type="ECO:0000256" key="1">
    <source>
        <dbReference type="SAM" id="Phobius"/>
    </source>
</evidence>
<dbReference type="Pfam" id="PF20862">
    <property type="entry name" value="DUF6843"/>
    <property type="match status" value="1"/>
</dbReference>
<evidence type="ECO:0000259" key="2">
    <source>
        <dbReference type="Pfam" id="PF20862"/>
    </source>
</evidence>
<proteinExistence type="predicted"/>
<keyword evidence="1" id="KW-1133">Transmembrane helix</keyword>
<keyword evidence="1" id="KW-0812">Transmembrane</keyword>
<sequence length="169" mass="19928">MRKLINNKLFKIIFISFIIIITSYLALIYYAWYPEKGIKYLLPEKYKGWICVTYNVKGSSSLEKQDDFFLLKVLKNGTIKTSSSLNNYSKEGYYIPTYDEYYYYSEKGIRVAEELAMGGGFTTQNEGSDEITSYFWISTKENLENDYKKYVKDRDVLQNPQCGEWKNIQ</sequence>
<dbReference type="InterPro" id="IPR049293">
    <property type="entry name" value="DUF6843"/>
</dbReference>
<name>A0A6S6TPQ7_9BACT</name>
<dbReference type="EMBL" id="CACVAS010000107">
    <property type="protein sequence ID" value="CAA6818288.1"/>
    <property type="molecule type" value="Genomic_DNA"/>
</dbReference>
<reference evidence="3" key="1">
    <citation type="submission" date="2020-01" db="EMBL/GenBank/DDBJ databases">
        <authorList>
            <person name="Meier V. D."/>
            <person name="Meier V D."/>
        </authorList>
    </citation>
    <scope>NUCLEOTIDE SEQUENCE</scope>
    <source>
        <strain evidence="3">HLG_WM_MAG_01</strain>
    </source>
</reference>
<feature type="domain" description="DUF6843" evidence="2">
    <location>
        <begin position="40"/>
        <end position="112"/>
    </location>
</feature>
<organism evidence="3">
    <name type="scientific">uncultured Sulfurovum sp</name>
    <dbReference type="NCBI Taxonomy" id="269237"/>
    <lineage>
        <taxon>Bacteria</taxon>
        <taxon>Pseudomonadati</taxon>
        <taxon>Campylobacterota</taxon>
        <taxon>Epsilonproteobacteria</taxon>
        <taxon>Campylobacterales</taxon>
        <taxon>Sulfurovaceae</taxon>
        <taxon>Sulfurovum</taxon>
        <taxon>environmental samples</taxon>
    </lineage>
</organism>